<keyword evidence="1" id="KW-0812">Transmembrane</keyword>
<comment type="caution">
    <text evidence="2">The sequence shown here is derived from an EMBL/GenBank/DDBJ whole genome shotgun (WGS) entry which is preliminary data.</text>
</comment>
<accession>A0A941EFM5</accession>
<dbReference type="AlphaFoldDB" id="A0A941EFM5"/>
<evidence type="ECO:0000313" key="2">
    <source>
        <dbReference type="EMBL" id="MBR7828204.1"/>
    </source>
</evidence>
<organism evidence="2 3">
    <name type="scientific">Actinospica acidithermotolerans</name>
    <dbReference type="NCBI Taxonomy" id="2828514"/>
    <lineage>
        <taxon>Bacteria</taxon>
        <taxon>Bacillati</taxon>
        <taxon>Actinomycetota</taxon>
        <taxon>Actinomycetes</taxon>
        <taxon>Catenulisporales</taxon>
        <taxon>Actinospicaceae</taxon>
        <taxon>Actinospica</taxon>
    </lineage>
</organism>
<dbReference type="InterPro" id="IPR001640">
    <property type="entry name" value="Lgt"/>
</dbReference>
<keyword evidence="1" id="KW-0472">Membrane</keyword>
<proteinExistence type="predicted"/>
<dbReference type="GO" id="GO:0008961">
    <property type="term" value="F:phosphatidylglycerol-prolipoprotein diacylglyceryl transferase activity"/>
    <property type="evidence" value="ECO:0007669"/>
    <property type="project" value="InterPro"/>
</dbReference>
<gene>
    <name evidence="2" type="ORF">KDK95_17960</name>
</gene>
<feature type="transmembrane region" description="Helical" evidence="1">
    <location>
        <begin position="20"/>
        <end position="38"/>
    </location>
</feature>
<dbReference type="Proteomes" id="UP000676325">
    <property type="component" value="Unassembled WGS sequence"/>
</dbReference>
<reference evidence="2" key="1">
    <citation type="submission" date="2021-04" db="EMBL/GenBank/DDBJ databases">
        <title>Genome based classification of Actinospica acidithermotolerans sp. nov., an actinobacterium isolated from an Indonesian hot spring.</title>
        <authorList>
            <person name="Kusuma A.B."/>
            <person name="Putra K.E."/>
            <person name="Nafisah S."/>
            <person name="Loh J."/>
            <person name="Nouioui I."/>
            <person name="Goodfellow M."/>
        </authorList>
    </citation>
    <scope>NUCLEOTIDE SEQUENCE</scope>
    <source>
        <strain evidence="2">MGRD01-02</strain>
    </source>
</reference>
<keyword evidence="3" id="KW-1185">Reference proteome</keyword>
<dbReference type="EMBL" id="JAGSOH010000051">
    <property type="protein sequence ID" value="MBR7828204.1"/>
    <property type="molecule type" value="Genomic_DNA"/>
</dbReference>
<evidence type="ECO:0000313" key="3">
    <source>
        <dbReference type="Proteomes" id="UP000676325"/>
    </source>
</evidence>
<name>A0A941EFM5_9ACTN</name>
<dbReference type="RefSeq" id="WP_212519341.1">
    <property type="nucleotide sequence ID" value="NZ_JAGSOH010000051.1"/>
</dbReference>
<evidence type="ECO:0000256" key="1">
    <source>
        <dbReference type="SAM" id="Phobius"/>
    </source>
</evidence>
<sequence length="80" mass="8269">MLHTEIPSPGVNGVHLGPRLIHACAIAYIVGIALAVLLHRCRAATGGDPAPVEEMAIWGVPAGLIGGRSRPATPTIAQMR</sequence>
<protein>
    <submittedName>
        <fullName evidence="2">Uncharacterized protein</fullName>
    </submittedName>
</protein>
<dbReference type="GO" id="GO:0005886">
    <property type="term" value="C:plasma membrane"/>
    <property type="evidence" value="ECO:0007669"/>
    <property type="project" value="InterPro"/>
</dbReference>
<keyword evidence="1" id="KW-1133">Transmembrane helix</keyword>
<dbReference type="GO" id="GO:0042158">
    <property type="term" value="P:lipoprotein biosynthetic process"/>
    <property type="evidence" value="ECO:0007669"/>
    <property type="project" value="InterPro"/>
</dbReference>
<dbReference type="Pfam" id="PF01790">
    <property type="entry name" value="LGT"/>
    <property type="match status" value="1"/>
</dbReference>